<gene>
    <name evidence="1" type="ORF">ACFPPD_17555</name>
</gene>
<organism evidence="1 2">
    <name type="scientific">Cohnella suwonensis</name>
    <dbReference type="NCBI Taxonomy" id="696072"/>
    <lineage>
        <taxon>Bacteria</taxon>
        <taxon>Bacillati</taxon>
        <taxon>Bacillota</taxon>
        <taxon>Bacilli</taxon>
        <taxon>Bacillales</taxon>
        <taxon>Paenibacillaceae</taxon>
        <taxon>Cohnella</taxon>
    </lineage>
</organism>
<dbReference type="Proteomes" id="UP001596105">
    <property type="component" value="Unassembled WGS sequence"/>
</dbReference>
<name>A0ABW0LYX8_9BACL</name>
<protein>
    <recommendedName>
        <fullName evidence="3">Lipoprotein</fullName>
    </recommendedName>
</protein>
<dbReference type="EMBL" id="JBHSMH010000066">
    <property type="protein sequence ID" value="MFC5470500.1"/>
    <property type="molecule type" value="Genomic_DNA"/>
</dbReference>
<evidence type="ECO:0000313" key="1">
    <source>
        <dbReference type="EMBL" id="MFC5470500.1"/>
    </source>
</evidence>
<dbReference type="RefSeq" id="WP_209749725.1">
    <property type="nucleotide sequence ID" value="NZ_JBHSMH010000066.1"/>
</dbReference>
<accession>A0ABW0LYX8</accession>
<comment type="caution">
    <text evidence="1">The sequence shown here is derived from an EMBL/GenBank/DDBJ whole genome shotgun (WGS) entry which is preliminary data.</text>
</comment>
<evidence type="ECO:0000313" key="2">
    <source>
        <dbReference type="Proteomes" id="UP001596105"/>
    </source>
</evidence>
<evidence type="ECO:0008006" key="3">
    <source>
        <dbReference type="Google" id="ProtNLM"/>
    </source>
</evidence>
<dbReference type="PROSITE" id="PS51257">
    <property type="entry name" value="PROKAR_LIPOPROTEIN"/>
    <property type="match status" value="1"/>
</dbReference>
<reference evidence="2" key="1">
    <citation type="journal article" date="2019" name="Int. J. Syst. Evol. Microbiol.">
        <title>The Global Catalogue of Microorganisms (GCM) 10K type strain sequencing project: providing services to taxonomists for standard genome sequencing and annotation.</title>
        <authorList>
            <consortium name="The Broad Institute Genomics Platform"/>
            <consortium name="The Broad Institute Genome Sequencing Center for Infectious Disease"/>
            <person name="Wu L."/>
            <person name="Ma J."/>
        </authorList>
    </citation>
    <scope>NUCLEOTIDE SEQUENCE [LARGE SCALE GENOMIC DNA]</scope>
    <source>
        <strain evidence="2">CCUG 57113</strain>
    </source>
</reference>
<keyword evidence="2" id="KW-1185">Reference proteome</keyword>
<proteinExistence type="predicted"/>
<sequence length="147" mass="15886">MSKIGASASRAWRGAALALAISLLLGCSGDGGLPLSMKIRKIEVYAIAAGDKITALRTIDDAAAIEAIVEELARLRKTAFEDPEGPANLYEIRFVNGKKSAVFTLADRYEFVSKIYSRASARKGKAWKATGGLMEKLLGDKRLPRKE</sequence>